<dbReference type="InterPro" id="IPR051504">
    <property type="entry name" value="Plant_metabolite_acyltrans"/>
</dbReference>
<dbReference type="InterPro" id="IPR023213">
    <property type="entry name" value="CAT-like_dom_sf"/>
</dbReference>
<evidence type="ECO:0000313" key="4">
    <source>
        <dbReference type="Proteomes" id="UP000245207"/>
    </source>
</evidence>
<dbReference type="STRING" id="35608.A0A2U1PJ16"/>
<keyword evidence="1 3" id="KW-0808">Transferase</keyword>
<gene>
    <name evidence="3" type="ORF">CTI12_AA145530</name>
</gene>
<dbReference type="EMBL" id="PKPP01001090">
    <property type="protein sequence ID" value="PWA85754.1"/>
    <property type="molecule type" value="Genomic_DNA"/>
</dbReference>
<sequence length="462" mass="52043">MGELLNIVEKCQISAPANSVGERSLALTFYDLRWLLYKHPVHQLFLYDFHHSRSHFVETVIPNLKQSLSTTLEHFFLFASNLIVHTNPTSKKPEFRHVEGDSLMLTFAESDNLDFNYLKGDHPRECDKFHPLVPLIEGATKVSDFVKMPVCSIQVTLFPNSGVTIGITNNHALCDARSKYAFLMAWTSIAKYGTIGLLPSYDRVIICPNSLDDMLLKLPQIKTIDNTPELVDLSNKVRATFVLTRANINWLKKWLLVQLPTLEYVSSFVVGCAYVWTCIAKSQVLVEGKNGEYEVERFSCSMDWRSRLDPPVPQTYFGNCVWPTGAQTQTTILTGDRGFPTAVKLLEKAIRESNKGMFEDAEILLEKTFLPIPTIGVAGTPKLNVYNVDFGWGKPKKYEVISLDYYDSVSVNVSKDSPEELEIGLRLPPKQMDAFLTISRNELESILSDSSSDPSPTNVQCP</sequence>
<proteinExistence type="predicted"/>
<dbReference type="Proteomes" id="UP000245207">
    <property type="component" value="Unassembled WGS sequence"/>
</dbReference>
<dbReference type="AlphaFoldDB" id="A0A2U1PJ16"/>
<keyword evidence="4" id="KW-1185">Reference proteome</keyword>
<keyword evidence="2" id="KW-0012">Acyltransferase</keyword>
<accession>A0A2U1PJ16</accession>
<dbReference type="GO" id="GO:0016747">
    <property type="term" value="F:acyltransferase activity, transferring groups other than amino-acyl groups"/>
    <property type="evidence" value="ECO:0007669"/>
    <property type="project" value="UniProtKB-ARBA"/>
</dbReference>
<dbReference type="OrthoDB" id="1862401at2759"/>
<dbReference type="Gene3D" id="3.30.559.10">
    <property type="entry name" value="Chloramphenicol acetyltransferase-like domain"/>
    <property type="match status" value="2"/>
</dbReference>
<protein>
    <submittedName>
        <fullName evidence="3">Transferase, Chloramphenicol acetyltransferase-like domain protein</fullName>
    </submittedName>
</protein>
<name>A0A2U1PJ16_ARTAN</name>
<comment type="caution">
    <text evidence="3">The sequence shown here is derived from an EMBL/GenBank/DDBJ whole genome shotgun (WGS) entry which is preliminary data.</text>
</comment>
<evidence type="ECO:0000256" key="2">
    <source>
        <dbReference type="ARBA" id="ARBA00023315"/>
    </source>
</evidence>
<evidence type="ECO:0000313" key="3">
    <source>
        <dbReference type="EMBL" id="PWA85754.1"/>
    </source>
</evidence>
<evidence type="ECO:0000256" key="1">
    <source>
        <dbReference type="ARBA" id="ARBA00022679"/>
    </source>
</evidence>
<dbReference type="Pfam" id="PF02458">
    <property type="entry name" value="Transferase"/>
    <property type="match status" value="1"/>
</dbReference>
<dbReference type="PANTHER" id="PTHR31625">
    <property type="match status" value="1"/>
</dbReference>
<reference evidence="3 4" key="1">
    <citation type="journal article" date="2018" name="Mol. Plant">
        <title>The genome of Artemisia annua provides insight into the evolution of Asteraceae family and artemisinin biosynthesis.</title>
        <authorList>
            <person name="Shen Q."/>
            <person name="Zhang L."/>
            <person name="Liao Z."/>
            <person name="Wang S."/>
            <person name="Yan T."/>
            <person name="Shi P."/>
            <person name="Liu M."/>
            <person name="Fu X."/>
            <person name="Pan Q."/>
            <person name="Wang Y."/>
            <person name="Lv Z."/>
            <person name="Lu X."/>
            <person name="Zhang F."/>
            <person name="Jiang W."/>
            <person name="Ma Y."/>
            <person name="Chen M."/>
            <person name="Hao X."/>
            <person name="Li L."/>
            <person name="Tang Y."/>
            <person name="Lv G."/>
            <person name="Zhou Y."/>
            <person name="Sun X."/>
            <person name="Brodelius P.E."/>
            <person name="Rose J.K.C."/>
            <person name="Tang K."/>
        </authorList>
    </citation>
    <scope>NUCLEOTIDE SEQUENCE [LARGE SCALE GENOMIC DNA]</scope>
    <source>
        <strain evidence="4">cv. Huhao1</strain>
        <tissue evidence="3">Leaf</tissue>
    </source>
</reference>
<organism evidence="3 4">
    <name type="scientific">Artemisia annua</name>
    <name type="common">Sweet wormwood</name>
    <dbReference type="NCBI Taxonomy" id="35608"/>
    <lineage>
        <taxon>Eukaryota</taxon>
        <taxon>Viridiplantae</taxon>
        <taxon>Streptophyta</taxon>
        <taxon>Embryophyta</taxon>
        <taxon>Tracheophyta</taxon>
        <taxon>Spermatophyta</taxon>
        <taxon>Magnoliopsida</taxon>
        <taxon>eudicotyledons</taxon>
        <taxon>Gunneridae</taxon>
        <taxon>Pentapetalae</taxon>
        <taxon>asterids</taxon>
        <taxon>campanulids</taxon>
        <taxon>Asterales</taxon>
        <taxon>Asteraceae</taxon>
        <taxon>Asteroideae</taxon>
        <taxon>Anthemideae</taxon>
        <taxon>Artemisiinae</taxon>
        <taxon>Artemisia</taxon>
    </lineage>
</organism>